<dbReference type="AlphaFoldDB" id="A0AAD2H3I5"/>
<protein>
    <submittedName>
        <fullName evidence="2">Uncharacterized protein</fullName>
    </submittedName>
</protein>
<evidence type="ECO:0000313" key="3">
    <source>
        <dbReference type="Proteomes" id="UP001295794"/>
    </source>
</evidence>
<gene>
    <name evidence="2" type="ORF">MYCIT1_LOCUS11508</name>
</gene>
<feature type="region of interest" description="Disordered" evidence="1">
    <location>
        <begin position="194"/>
        <end position="220"/>
    </location>
</feature>
<dbReference type="Proteomes" id="UP001295794">
    <property type="component" value="Unassembled WGS sequence"/>
</dbReference>
<keyword evidence="3" id="KW-1185">Reference proteome</keyword>
<organism evidence="2 3">
    <name type="scientific">Mycena citricolor</name>
    <dbReference type="NCBI Taxonomy" id="2018698"/>
    <lineage>
        <taxon>Eukaryota</taxon>
        <taxon>Fungi</taxon>
        <taxon>Dikarya</taxon>
        <taxon>Basidiomycota</taxon>
        <taxon>Agaricomycotina</taxon>
        <taxon>Agaricomycetes</taxon>
        <taxon>Agaricomycetidae</taxon>
        <taxon>Agaricales</taxon>
        <taxon>Marasmiineae</taxon>
        <taxon>Mycenaceae</taxon>
        <taxon>Mycena</taxon>
    </lineage>
</organism>
<accession>A0AAD2H3I5</accession>
<dbReference type="PANTHER" id="PTHR15555">
    <property type="entry name" value="ZINC FINGER HIT DOMAIN CONTAINING PROTEIN 2 PROTEIN FON -RELATED"/>
    <property type="match status" value="1"/>
</dbReference>
<dbReference type="EMBL" id="CAVNYO010000138">
    <property type="protein sequence ID" value="CAK5268342.1"/>
    <property type="molecule type" value="Genomic_DNA"/>
</dbReference>
<reference evidence="2" key="1">
    <citation type="submission" date="2023-11" db="EMBL/GenBank/DDBJ databases">
        <authorList>
            <person name="De Vega J J."/>
            <person name="De Vega J J."/>
        </authorList>
    </citation>
    <scope>NUCLEOTIDE SEQUENCE</scope>
</reference>
<dbReference type="PANTHER" id="PTHR15555:SF0">
    <property type="entry name" value="ZINC FINGER HIT DOMAIN-CONTAINING PROTEIN 2"/>
    <property type="match status" value="1"/>
</dbReference>
<evidence type="ECO:0000256" key="1">
    <source>
        <dbReference type="SAM" id="MobiDB-lite"/>
    </source>
</evidence>
<evidence type="ECO:0000313" key="2">
    <source>
        <dbReference type="EMBL" id="CAK5268342.1"/>
    </source>
</evidence>
<dbReference type="InterPro" id="IPR039646">
    <property type="entry name" value="ZNHIT2"/>
</dbReference>
<proteinExistence type="predicted"/>
<comment type="caution">
    <text evidence="2">The sequence shown here is derived from an EMBL/GenBank/DDBJ whole genome shotgun (WGS) entry which is preliminary data.</text>
</comment>
<name>A0AAD2H3I5_9AGAR</name>
<sequence>MYMFGFQSTVKTRCWRTNTDRWIVREEANRSNSNMRKQRAHFLFDKDGGHSDLWFAHSQCSEGFYKAELESDIRSGGGPSKTAEERMQMMELLKRFEEESAAVDESLTIEEEDDDNDETDLSKRMRNVDIDSVQSEELWALLTSTERDRFLKIMRDPSSELTQQLLASEEIERGMTEPWWLRPSTLEMKEELSRLKRPRNQRQYGHPPEPIAIPPSMMHQKRSSGAPASLMYNICAVMLGYAYITRHLSISPLCSAPELDQETARTLLSQFVPFLTAKTSKILHLTLDSAITELQSHLNSDGLTTQLPSILLRDAAMLVRPALIVEHGSAHLNAFRALGDMHSLFQAQIHVKHKLAFYAVQLDPSASLVARELENEARSREAESIPSVEWDRRSFALPKKGINIEEVEA</sequence>